<dbReference type="RefSeq" id="XP_046049037.1">
    <property type="nucleotide sequence ID" value="XM_046185844.1"/>
</dbReference>
<dbReference type="Proteomes" id="UP000720189">
    <property type="component" value="Unassembled WGS sequence"/>
</dbReference>
<protein>
    <submittedName>
        <fullName evidence="2">Uncharacterized protein</fullName>
    </submittedName>
</protein>
<dbReference type="GeneID" id="70215798"/>
<comment type="caution">
    <text evidence="2">The sequence shown here is derived from an EMBL/GenBank/DDBJ whole genome shotgun (WGS) entry which is preliminary data.</text>
</comment>
<dbReference type="OrthoDB" id="5094920at2759"/>
<reference evidence="2" key="1">
    <citation type="journal article" date="2021" name="Nat. Commun.">
        <title>Genetic determinants of endophytism in the Arabidopsis root mycobiome.</title>
        <authorList>
            <person name="Mesny F."/>
            <person name="Miyauchi S."/>
            <person name="Thiergart T."/>
            <person name="Pickel B."/>
            <person name="Atanasova L."/>
            <person name="Karlsson M."/>
            <person name="Huettel B."/>
            <person name="Barry K.W."/>
            <person name="Haridas S."/>
            <person name="Chen C."/>
            <person name="Bauer D."/>
            <person name="Andreopoulos W."/>
            <person name="Pangilinan J."/>
            <person name="LaButti K."/>
            <person name="Riley R."/>
            <person name="Lipzen A."/>
            <person name="Clum A."/>
            <person name="Drula E."/>
            <person name="Henrissat B."/>
            <person name="Kohler A."/>
            <person name="Grigoriev I.V."/>
            <person name="Martin F.M."/>
            <person name="Hacquard S."/>
        </authorList>
    </citation>
    <scope>NUCLEOTIDE SEQUENCE</scope>
    <source>
        <strain evidence="2">MPI-CAGE-AT-0023</strain>
    </source>
</reference>
<evidence type="ECO:0000313" key="3">
    <source>
        <dbReference type="Proteomes" id="UP000720189"/>
    </source>
</evidence>
<sequence>MPNSDMASHDGPTTCFAFPDPLTALTFFNSDLTDSVLLSDEGFIEDDDGRDDEFSVPSTFSAIFPVEPLLLPLPESRSTSTAATSPGPSSSSQYGLSESDPDIDETETPIQYPDNDCLSSGSSSASSESDDDAGILTSLPRRFQDRNSPNKPLRILTIVSPTPRLDTETSSEPGSDFPSYHVHQLDWTHPVHAGELRKRSEQHDREIKALFWDTNHIFRPTDVPGSSQYRTELKDWRRMRREYIMNKPTAQQQAQSQRLLQTLPDLIKKRNRFFDKRP</sequence>
<name>A0A9P9K6I6_FUSRE</name>
<feature type="compositionally biased region" description="Low complexity" evidence="1">
    <location>
        <begin position="76"/>
        <end position="98"/>
    </location>
</feature>
<accession>A0A9P9K6I6</accession>
<feature type="region of interest" description="Disordered" evidence="1">
    <location>
        <begin position="76"/>
        <end position="176"/>
    </location>
</feature>
<gene>
    <name evidence="2" type="ORF">BKA55DRAFT_360324</name>
</gene>
<keyword evidence="3" id="KW-1185">Reference proteome</keyword>
<dbReference type="AlphaFoldDB" id="A0A9P9K6I6"/>
<evidence type="ECO:0000256" key="1">
    <source>
        <dbReference type="SAM" id="MobiDB-lite"/>
    </source>
</evidence>
<evidence type="ECO:0000313" key="2">
    <source>
        <dbReference type="EMBL" id="KAH7249718.1"/>
    </source>
</evidence>
<dbReference type="EMBL" id="JAGMUX010000008">
    <property type="protein sequence ID" value="KAH7249718.1"/>
    <property type="molecule type" value="Genomic_DNA"/>
</dbReference>
<organism evidence="2 3">
    <name type="scientific">Fusarium redolens</name>
    <dbReference type="NCBI Taxonomy" id="48865"/>
    <lineage>
        <taxon>Eukaryota</taxon>
        <taxon>Fungi</taxon>
        <taxon>Dikarya</taxon>
        <taxon>Ascomycota</taxon>
        <taxon>Pezizomycotina</taxon>
        <taxon>Sordariomycetes</taxon>
        <taxon>Hypocreomycetidae</taxon>
        <taxon>Hypocreales</taxon>
        <taxon>Nectriaceae</taxon>
        <taxon>Fusarium</taxon>
        <taxon>Fusarium redolens species complex</taxon>
    </lineage>
</organism>
<proteinExistence type="predicted"/>